<accession>A0A6J4JN22</accession>
<protein>
    <recommendedName>
        <fullName evidence="2">Lipoprotein</fullName>
    </recommendedName>
</protein>
<gene>
    <name evidence="1" type="ORF">AVDCRST_MAG93-3302</name>
</gene>
<evidence type="ECO:0000313" key="1">
    <source>
        <dbReference type="EMBL" id="CAA9282745.1"/>
    </source>
</evidence>
<name>A0A6J4JN22_9CHLR</name>
<proteinExistence type="predicted"/>
<dbReference type="PROSITE" id="PS51257">
    <property type="entry name" value="PROKAR_LIPOPROTEIN"/>
    <property type="match status" value="1"/>
</dbReference>
<dbReference type="EMBL" id="CADCTR010001129">
    <property type="protein sequence ID" value="CAA9282745.1"/>
    <property type="molecule type" value="Genomic_DNA"/>
</dbReference>
<dbReference type="AlphaFoldDB" id="A0A6J4JN22"/>
<sequence>MPRRLLPVFSSVGLATACTMMIGSAYGSRSAQRCGDDLRLLAKR</sequence>
<reference evidence="1" key="1">
    <citation type="submission" date="2020-02" db="EMBL/GenBank/DDBJ databases">
        <authorList>
            <person name="Meier V. D."/>
        </authorList>
    </citation>
    <scope>NUCLEOTIDE SEQUENCE</scope>
    <source>
        <strain evidence="1">AVDCRST_MAG93</strain>
    </source>
</reference>
<organism evidence="1">
    <name type="scientific">uncultured Chloroflexia bacterium</name>
    <dbReference type="NCBI Taxonomy" id="1672391"/>
    <lineage>
        <taxon>Bacteria</taxon>
        <taxon>Bacillati</taxon>
        <taxon>Chloroflexota</taxon>
        <taxon>Chloroflexia</taxon>
        <taxon>environmental samples</taxon>
    </lineage>
</organism>
<evidence type="ECO:0008006" key="2">
    <source>
        <dbReference type="Google" id="ProtNLM"/>
    </source>
</evidence>